<keyword evidence="2 3" id="KW-0378">Hydrolase</keyword>
<feature type="domain" description="Nudix hydrolase" evidence="4">
    <location>
        <begin position="30"/>
        <end position="163"/>
    </location>
</feature>
<proteinExistence type="inferred from homology"/>
<dbReference type="GO" id="GO:0016787">
    <property type="term" value="F:hydrolase activity"/>
    <property type="evidence" value="ECO:0007669"/>
    <property type="project" value="UniProtKB-KW"/>
</dbReference>
<dbReference type="PROSITE" id="PS51462">
    <property type="entry name" value="NUDIX"/>
    <property type="match status" value="1"/>
</dbReference>
<gene>
    <name evidence="5" type="ORF">COT71_01970</name>
</gene>
<dbReference type="InterPro" id="IPR000086">
    <property type="entry name" value="NUDIX_hydrolase_dom"/>
</dbReference>
<dbReference type="EMBL" id="PEZP01000023">
    <property type="protein sequence ID" value="PIT98216.1"/>
    <property type="molecule type" value="Genomic_DNA"/>
</dbReference>
<accession>A0A2M6WZK3</accession>
<comment type="similarity">
    <text evidence="3">Belongs to the Nudix hydrolase family.</text>
</comment>
<dbReference type="InterPro" id="IPR020476">
    <property type="entry name" value="Nudix_hydrolase"/>
</dbReference>
<evidence type="ECO:0000256" key="2">
    <source>
        <dbReference type="ARBA" id="ARBA00022801"/>
    </source>
</evidence>
<evidence type="ECO:0000313" key="5">
    <source>
        <dbReference type="EMBL" id="PIT98216.1"/>
    </source>
</evidence>
<name>A0A2M6WZK3_9BACT</name>
<dbReference type="SUPFAM" id="SSF55811">
    <property type="entry name" value="Nudix"/>
    <property type="match status" value="1"/>
</dbReference>
<comment type="cofactor">
    <cofactor evidence="1">
        <name>Mg(2+)</name>
        <dbReference type="ChEBI" id="CHEBI:18420"/>
    </cofactor>
</comment>
<protein>
    <recommendedName>
        <fullName evidence="4">Nudix hydrolase domain-containing protein</fullName>
    </recommendedName>
</protein>
<sequence length="167" mass="18398">MDYVNSEGSNLVACELITGGTKEVPAAELVFRPAAYALVYEAPKLLLVNTRSSGKWFFPGGGVELGERMEDGLRREVLEETGLILTDIQFFTFRESFFYYEPHQQGYHCLNGMYTARRDSAKAAAIAPNPASEADGCQWVDVTTLQPAAMQSFASAVVAEFLRKRAA</sequence>
<comment type="caution">
    <text evidence="5">The sequence shown here is derived from an EMBL/GenBank/DDBJ whole genome shotgun (WGS) entry which is preliminary data.</text>
</comment>
<evidence type="ECO:0000259" key="4">
    <source>
        <dbReference type="PROSITE" id="PS51462"/>
    </source>
</evidence>
<dbReference type="PROSITE" id="PS00893">
    <property type="entry name" value="NUDIX_BOX"/>
    <property type="match status" value="1"/>
</dbReference>
<evidence type="ECO:0000256" key="1">
    <source>
        <dbReference type="ARBA" id="ARBA00001946"/>
    </source>
</evidence>
<organism evidence="5 6">
    <name type="scientific">Candidatus Andersenbacteria bacterium CG10_big_fil_rev_8_21_14_0_10_54_11</name>
    <dbReference type="NCBI Taxonomy" id="1974485"/>
    <lineage>
        <taxon>Bacteria</taxon>
        <taxon>Candidatus Anderseniibacteriota</taxon>
    </lineage>
</organism>
<dbReference type="CDD" id="cd02883">
    <property type="entry name" value="NUDIX_Hydrolase"/>
    <property type="match status" value="1"/>
</dbReference>
<dbReference type="AlphaFoldDB" id="A0A2M6WZK3"/>
<evidence type="ECO:0000256" key="3">
    <source>
        <dbReference type="RuleBase" id="RU003476"/>
    </source>
</evidence>
<dbReference type="InterPro" id="IPR020084">
    <property type="entry name" value="NUDIX_hydrolase_CS"/>
</dbReference>
<dbReference type="PRINTS" id="PR00502">
    <property type="entry name" value="NUDIXFAMILY"/>
</dbReference>
<dbReference type="Proteomes" id="UP000230731">
    <property type="component" value="Unassembled WGS sequence"/>
</dbReference>
<dbReference type="InterPro" id="IPR015797">
    <property type="entry name" value="NUDIX_hydrolase-like_dom_sf"/>
</dbReference>
<dbReference type="Pfam" id="PF00293">
    <property type="entry name" value="NUDIX"/>
    <property type="match status" value="1"/>
</dbReference>
<dbReference type="Gene3D" id="3.90.79.10">
    <property type="entry name" value="Nucleoside Triphosphate Pyrophosphohydrolase"/>
    <property type="match status" value="1"/>
</dbReference>
<dbReference type="PANTHER" id="PTHR43046:SF14">
    <property type="entry name" value="MUTT_NUDIX FAMILY PROTEIN"/>
    <property type="match status" value="1"/>
</dbReference>
<evidence type="ECO:0000313" key="6">
    <source>
        <dbReference type="Proteomes" id="UP000230731"/>
    </source>
</evidence>
<reference evidence="6" key="1">
    <citation type="submission" date="2017-09" db="EMBL/GenBank/DDBJ databases">
        <title>Depth-based differentiation of microbial function through sediment-hosted aquifers and enrichment of novel symbionts in the deep terrestrial subsurface.</title>
        <authorList>
            <person name="Probst A.J."/>
            <person name="Ladd B."/>
            <person name="Jarett J.K."/>
            <person name="Geller-Mcgrath D.E."/>
            <person name="Sieber C.M.K."/>
            <person name="Emerson J.B."/>
            <person name="Anantharaman K."/>
            <person name="Thomas B.C."/>
            <person name="Malmstrom R."/>
            <person name="Stieglmeier M."/>
            <person name="Klingl A."/>
            <person name="Woyke T."/>
            <person name="Ryan C.M."/>
            <person name="Banfield J.F."/>
        </authorList>
    </citation>
    <scope>NUCLEOTIDE SEQUENCE [LARGE SCALE GENOMIC DNA]</scope>
</reference>
<dbReference type="PANTHER" id="PTHR43046">
    <property type="entry name" value="GDP-MANNOSE MANNOSYL HYDROLASE"/>
    <property type="match status" value="1"/>
</dbReference>